<proteinExistence type="predicted"/>
<dbReference type="Proteomes" id="UP000287651">
    <property type="component" value="Unassembled WGS sequence"/>
</dbReference>
<dbReference type="EMBL" id="AMZH03003933">
    <property type="protein sequence ID" value="RRT70694.1"/>
    <property type="molecule type" value="Genomic_DNA"/>
</dbReference>
<name>A0A427A398_ENSVE</name>
<sequence length="124" mass="13934">MGHAPVGSIYLHRLLFPLLSIHAWKRKRLGPEDNHERCYDTIVIRFSDVPLLVVIRLCMSEHGNVVGAATSFAPSSELIPIPEQEVETSDPSETSSTRGNMEESKGGREKEMKMDGKKRQSKRC</sequence>
<feature type="region of interest" description="Disordered" evidence="1">
    <location>
        <begin position="77"/>
        <end position="124"/>
    </location>
</feature>
<evidence type="ECO:0000313" key="2">
    <source>
        <dbReference type="EMBL" id="RRT70694.1"/>
    </source>
</evidence>
<evidence type="ECO:0000313" key="3">
    <source>
        <dbReference type="Proteomes" id="UP000287651"/>
    </source>
</evidence>
<accession>A0A427A398</accession>
<comment type="caution">
    <text evidence="2">The sequence shown here is derived from an EMBL/GenBank/DDBJ whole genome shotgun (WGS) entry which is preliminary data.</text>
</comment>
<reference evidence="2 3" key="1">
    <citation type="journal article" date="2014" name="Agronomy (Basel)">
        <title>A Draft Genome Sequence for Ensete ventricosum, the Drought-Tolerant Tree Against Hunger.</title>
        <authorList>
            <person name="Harrison J."/>
            <person name="Moore K.A."/>
            <person name="Paszkiewicz K."/>
            <person name="Jones T."/>
            <person name="Grant M."/>
            <person name="Ambacheew D."/>
            <person name="Muzemil S."/>
            <person name="Studholme D.J."/>
        </authorList>
    </citation>
    <scope>NUCLEOTIDE SEQUENCE [LARGE SCALE GENOMIC DNA]</scope>
</reference>
<feature type="compositionally biased region" description="Basic and acidic residues" evidence="1">
    <location>
        <begin position="100"/>
        <end position="118"/>
    </location>
</feature>
<gene>
    <name evidence="2" type="ORF">B296_00001743</name>
</gene>
<organism evidence="2 3">
    <name type="scientific">Ensete ventricosum</name>
    <name type="common">Abyssinian banana</name>
    <name type="synonym">Musa ensete</name>
    <dbReference type="NCBI Taxonomy" id="4639"/>
    <lineage>
        <taxon>Eukaryota</taxon>
        <taxon>Viridiplantae</taxon>
        <taxon>Streptophyta</taxon>
        <taxon>Embryophyta</taxon>
        <taxon>Tracheophyta</taxon>
        <taxon>Spermatophyta</taxon>
        <taxon>Magnoliopsida</taxon>
        <taxon>Liliopsida</taxon>
        <taxon>Zingiberales</taxon>
        <taxon>Musaceae</taxon>
        <taxon>Ensete</taxon>
    </lineage>
</organism>
<evidence type="ECO:0000256" key="1">
    <source>
        <dbReference type="SAM" id="MobiDB-lite"/>
    </source>
</evidence>
<protein>
    <submittedName>
        <fullName evidence="2">Uncharacterized protein</fullName>
    </submittedName>
</protein>
<dbReference type="AlphaFoldDB" id="A0A427A398"/>